<evidence type="ECO:0000256" key="2">
    <source>
        <dbReference type="SAM" id="Phobius"/>
    </source>
</evidence>
<evidence type="ECO:0000256" key="1">
    <source>
        <dbReference type="SAM" id="MobiDB-lite"/>
    </source>
</evidence>
<accession>A0A6J8E083</accession>
<feature type="transmembrane region" description="Helical" evidence="2">
    <location>
        <begin position="145"/>
        <end position="167"/>
    </location>
</feature>
<keyword evidence="2" id="KW-1133">Transmembrane helix</keyword>
<keyword evidence="2" id="KW-0812">Transmembrane</keyword>
<reference evidence="3 4" key="1">
    <citation type="submission" date="2020-06" db="EMBL/GenBank/DDBJ databases">
        <authorList>
            <person name="Li R."/>
            <person name="Bekaert M."/>
        </authorList>
    </citation>
    <scope>NUCLEOTIDE SEQUENCE [LARGE SCALE GENOMIC DNA]</scope>
    <source>
        <strain evidence="4">wild</strain>
    </source>
</reference>
<name>A0A6J8E083_MYTCO</name>
<keyword evidence="2" id="KW-0472">Membrane</keyword>
<organism evidence="3 4">
    <name type="scientific">Mytilus coruscus</name>
    <name type="common">Sea mussel</name>
    <dbReference type="NCBI Taxonomy" id="42192"/>
    <lineage>
        <taxon>Eukaryota</taxon>
        <taxon>Metazoa</taxon>
        <taxon>Spiralia</taxon>
        <taxon>Lophotrochozoa</taxon>
        <taxon>Mollusca</taxon>
        <taxon>Bivalvia</taxon>
        <taxon>Autobranchia</taxon>
        <taxon>Pteriomorphia</taxon>
        <taxon>Mytilida</taxon>
        <taxon>Mytiloidea</taxon>
        <taxon>Mytilidae</taxon>
        <taxon>Mytilinae</taxon>
        <taxon>Mytilus</taxon>
    </lineage>
</organism>
<dbReference type="OrthoDB" id="6160573at2759"/>
<protein>
    <submittedName>
        <fullName evidence="3">Uncharacterized protein</fullName>
    </submittedName>
</protein>
<evidence type="ECO:0000313" key="4">
    <source>
        <dbReference type="Proteomes" id="UP000507470"/>
    </source>
</evidence>
<feature type="region of interest" description="Disordered" evidence="1">
    <location>
        <begin position="25"/>
        <end position="64"/>
    </location>
</feature>
<dbReference type="AlphaFoldDB" id="A0A6J8E083"/>
<gene>
    <name evidence="3" type="ORF">MCOR_46401</name>
</gene>
<sequence>MRFELLMDCGPKGCKQNTGTCNDTSIPTTTEVPLTSDKKTSTPSTTSAPHKLGDSDRSHDYDDISNRVKDDSIVNIDMYATTEETNCSKHCIKCDIHGECIGCEVGFYGSTCESRCLLDCGVRGCQQNTGKCNGTPAGSWGNTAIYIGAGIGGGILVLLLTTCVCRCTMKRSRYSRI</sequence>
<evidence type="ECO:0000313" key="3">
    <source>
        <dbReference type="EMBL" id="CAC5413516.1"/>
    </source>
</evidence>
<keyword evidence="4" id="KW-1185">Reference proteome</keyword>
<feature type="compositionally biased region" description="Basic and acidic residues" evidence="1">
    <location>
        <begin position="51"/>
        <end position="64"/>
    </location>
</feature>
<dbReference type="Proteomes" id="UP000507470">
    <property type="component" value="Unassembled WGS sequence"/>
</dbReference>
<dbReference type="EMBL" id="CACVKT020008141">
    <property type="protein sequence ID" value="CAC5413516.1"/>
    <property type="molecule type" value="Genomic_DNA"/>
</dbReference>
<proteinExistence type="predicted"/>